<dbReference type="PROSITE" id="PS50294">
    <property type="entry name" value="WD_REPEATS_REGION"/>
    <property type="match status" value="1"/>
</dbReference>
<dbReference type="SMART" id="SM00320">
    <property type="entry name" value="WD40"/>
    <property type="match status" value="1"/>
</dbReference>
<dbReference type="InterPro" id="IPR001680">
    <property type="entry name" value="WD40_rpt"/>
</dbReference>
<evidence type="ECO:0000313" key="4">
    <source>
        <dbReference type="EMBL" id="KAH7117516.1"/>
    </source>
</evidence>
<dbReference type="InterPro" id="IPR015943">
    <property type="entry name" value="WD40/YVTN_repeat-like_dom_sf"/>
</dbReference>
<feature type="non-terminal residue" evidence="4">
    <location>
        <position position="58"/>
    </location>
</feature>
<feature type="non-terminal residue" evidence="4">
    <location>
        <position position="1"/>
    </location>
</feature>
<dbReference type="AlphaFoldDB" id="A0A9P9DE27"/>
<dbReference type="InterPro" id="IPR036322">
    <property type="entry name" value="WD40_repeat_dom_sf"/>
</dbReference>
<accession>A0A9P9DE27</accession>
<evidence type="ECO:0000313" key="5">
    <source>
        <dbReference type="Proteomes" id="UP000738349"/>
    </source>
</evidence>
<keyword evidence="5" id="KW-1185">Reference proteome</keyword>
<reference evidence="4" key="1">
    <citation type="journal article" date="2021" name="Nat. Commun.">
        <title>Genetic determinants of endophytism in the Arabidopsis root mycobiome.</title>
        <authorList>
            <person name="Mesny F."/>
            <person name="Miyauchi S."/>
            <person name="Thiergart T."/>
            <person name="Pickel B."/>
            <person name="Atanasova L."/>
            <person name="Karlsson M."/>
            <person name="Huettel B."/>
            <person name="Barry K.W."/>
            <person name="Haridas S."/>
            <person name="Chen C."/>
            <person name="Bauer D."/>
            <person name="Andreopoulos W."/>
            <person name="Pangilinan J."/>
            <person name="LaButti K."/>
            <person name="Riley R."/>
            <person name="Lipzen A."/>
            <person name="Clum A."/>
            <person name="Drula E."/>
            <person name="Henrissat B."/>
            <person name="Kohler A."/>
            <person name="Grigoriev I.V."/>
            <person name="Martin F.M."/>
            <person name="Hacquard S."/>
        </authorList>
    </citation>
    <scope>NUCLEOTIDE SEQUENCE</scope>
    <source>
        <strain evidence="4">MPI-CAGE-AT-0147</strain>
    </source>
</reference>
<dbReference type="Proteomes" id="UP000738349">
    <property type="component" value="Unassembled WGS sequence"/>
</dbReference>
<dbReference type="PANTHER" id="PTHR19848:SF8">
    <property type="entry name" value="F-BOX AND WD REPEAT DOMAIN CONTAINING 7"/>
    <property type="match status" value="1"/>
</dbReference>
<dbReference type="OrthoDB" id="4900553at2759"/>
<keyword evidence="1 3" id="KW-0853">WD repeat</keyword>
<protein>
    <submittedName>
        <fullName evidence="4">WD40-repeat-containing domain protein</fullName>
    </submittedName>
</protein>
<dbReference type="PANTHER" id="PTHR19848">
    <property type="entry name" value="WD40 REPEAT PROTEIN"/>
    <property type="match status" value="1"/>
</dbReference>
<dbReference type="Gene3D" id="2.130.10.10">
    <property type="entry name" value="YVTN repeat-like/Quinoprotein amine dehydrogenase"/>
    <property type="match status" value="1"/>
</dbReference>
<name>A0A9P9DE27_9HYPO</name>
<feature type="repeat" description="WD" evidence="3">
    <location>
        <begin position="6"/>
        <end position="47"/>
    </location>
</feature>
<comment type="caution">
    <text evidence="4">The sequence shown here is derived from an EMBL/GenBank/DDBJ whole genome shotgun (WGS) entry which is preliminary data.</text>
</comment>
<keyword evidence="2" id="KW-0677">Repeat</keyword>
<evidence type="ECO:0000256" key="1">
    <source>
        <dbReference type="ARBA" id="ARBA00022574"/>
    </source>
</evidence>
<evidence type="ECO:0000256" key="3">
    <source>
        <dbReference type="PROSITE-ProRule" id="PRU00221"/>
    </source>
</evidence>
<proteinExistence type="predicted"/>
<gene>
    <name evidence="4" type="ORF">EDB81DRAFT_614745</name>
</gene>
<dbReference type="EMBL" id="JAGMUV010000028">
    <property type="protein sequence ID" value="KAH7117516.1"/>
    <property type="molecule type" value="Genomic_DNA"/>
</dbReference>
<sequence length="58" mass="6470">QCKQVLEGHNSEVTSVVFSHDSNVVTSASWDRTVRIWSVETGECKQVLEGHGSWVQIV</sequence>
<dbReference type="Pfam" id="PF00400">
    <property type="entry name" value="WD40"/>
    <property type="match status" value="1"/>
</dbReference>
<evidence type="ECO:0000256" key="2">
    <source>
        <dbReference type="ARBA" id="ARBA00022737"/>
    </source>
</evidence>
<organism evidence="4 5">
    <name type="scientific">Dactylonectria macrodidyma</name>
    <dbReference type="NCBI Taxonomy" id="307937"/>
    <lineage>
        <taxon>Eukaryota</taxon>
        <taxon>Fungi</taxon>
        <taxon>Dikarya</taxon>
        <taxon>Ascomycota</taxon>
        <taxon>Pezizomycotina</taxon>
        <taxon>Sordariomycetes</taxon>
        <taxon>Hypocreomycetidae</taxon>
        <taxon>Hypocreales</taxon>
        <taxon>Nectriaceae</taxon>
        <taxon>Dactylonectria</taxon>
    </lineage>
</organism>
<dbReference type="PROSITE" id="PS50082">
    <property type="entry name" value="WD_REPEATS_2"/>
    <property type="match status" value="1"/>
</dbReference>
<dbReference type="SUPFAM" id="SSF50978">
    <property type="entry name" value="WD40 repeat-like"/>
    <property type="match status" value="1"/>
</dbReference>